<evidence type="ECO:0000256" key="5">
    <source>
        <dbReference type="ARBA" id="ARBA00023251"/>
    </source>
</evidence>
<keyword evidence="4 7" id="KW-0378">Hydrolase</keyword>
<dbReference type="GO" id="GO:0008800">
    <property type="term" value="F:beta-lactamase activity"/>
    <property type="evidence" value="ECO:0007669"/>
    <property type="project" value="UniProtKB-UniRule"/>
</dbReference>
<feature type="region of interest" description="Disordered" evidence="8">
    <location>
        <begin position="1"/>
        <end position="22"/>
    </location>
</feature>
<comment type="catalytic activity">
    <reaction evidence="7">
        <text>a beta-lactam + H2O = a substituted beta-amino acid</text>
        <dbReference type="Rhea" id="RHEA:20401"/>
        <dbReference type="ChEBI" id="CHEBI:15377"/>
        <dbReference type="ChEBI" id="CHEBI:35627"/>
        <dbReference type="ChEBI" id="CHEBI:140347"/>
        <dbReference type="EC" id="3.5.2.6"/>
    </reaction>
</comment>
<dbReference type="InterPro" id="IPR012338">
    <property type="entry name" value="Beta-lactam/transpept-like"/>
</dbReference>
<evidence type="ECO:0000256" key="7">
    <source>
        <dbReference type="RuleBase" id="RU361140"/>
    </source>
</evidence>
<evidence type="ECO:0000256" key="3">
    <source>
        <dbReference type="ARBA" id="ARBA00022729"/>
    </source>
</evidence>
<comment type="similarity">
    <text evidence="1 7">Belongs to the class-D beta-lactamase family.</text>
</comment>
<organism evidence="10 11">
    <name type="scientific">Hymenobacter metallilatus</name>
    <dbReference type="NCBI Taxonomy" id="2493666"/>
    <lineage>
        <taxon>Bacteria</taxon>
        <taxon>Pseudomonadati</taxon>
        <taxon>Bacteroidota</taxon>
        <taxon>Cytophagia</taxon>
        <taxon>Cytophagales</taxon>
        <taxon>Hymenobacteraceae</taxon>
        <taxon>Hymenobacter</taxon>
    </lineage>
</organism>
<sequence>MRHMLSMTGYSNNLGTQDSSQARNDGPIKHFATSHLAAGSYLRRMRWLAIFLSCLLLLTTAAAPPAPVVVERNFQRQFEQHGVQGSFLLYEEPAGRFVAYNLKRCRQRFLPASTFKIPNTLIGLQTGALPDTAEICRWDGVKRSFPQWNQDMTYAQALRVSCVPCYQQLARRIGVARYRQWLPRLGYPGMVVTPATLDTFWLDGKSQISQFEQVDFIRRLQAGTLPVDQRRQRAVRQLLILKKTPEYTLYGKTGWRFRSARNPDNGWLVGWVERADGRRAFFALNIEPRPGPTNDEQFIASRRAVTEAVLRELKWL</sequence>
<keyword evidence="3" id="KW-0732">Signal</keyword>
<dbReference type="OrthoDB" id="9762883at2"/>
<dbReference type="Proteomes" id="UP000280066">
    <property type="component" value="Unassembled WGS sequence"/>
</dbReference>
<dbReference type="EMBL" id="RWIS01000002">
    <property type="protein sequence ID" value="RSK36210.1"/>
    <property type="molecule type" value="Genomic_DNA"/>
</dbReference>
<name>A0A3R9MN89_9BACT</name>
<evidence type="ECO:0000313" key="11">
    <source>
        <dbReference type="Proteomes" id="UP000280066"/>
    </source>
</evidence>
<dbReference type="GO" id="GO:0017001">
    <property type="term" value="P:antibiotic catabolic process"/>
    <property type="evidence" value="ECO:0007669"/>
    <property type="project" value="InterPro"/>
</dbReference>
<comment type="caution">
    <text evidence="10">The sequence shown here is derived from an EMBL/GenBank/DDBJ whole genome shotgun (WGS) entry which is preliminary data.</text>
</comment>
<feature type="compositionally biased region" description="Polar residues" evidence="8">
    <location>
        <begin position="8"/>
        <end position="22"/>
    </location>
</feature>
<dbReference type="PROSITE" id="PS00337">
    <property type="entry name" value="BETA_LACTAMASE_D"/>
    <property type="match status" value="1"/>
</dbReference>
<dbReference type="GO" id="GO:0046677">
    <property type="term" value="P:response to antibiotic"/>
    <property type="evidence" value="ECO:0007669"/>
    <property type="project" value="UniProtKB-UniRule"/>
</dbReference>
<evidence type="ECO:0000256" key="6">
    <source>
        <dbReference type="PIRSR" id="PIRSR602137-50"/>
    </source>
</evidence>
<feature type="domain" description="Penicillin-binding protein transpeptidase" evidence="9">
    <location>
        <begin position="96"/>
        <end position="293"/>
    </location>
</feature>
<dbReference type="NCBIfam" id="NF012161">
    <property type="entry name" value="bla_class_D_main"/>
    <property type="match status" value="1"/>
</dbReference>
<dbReference type="EC" id="3.5.2.6" evidence="2 7"/>
<feature type="active site" description="Acyl-ester intermediate" evidence="6">
    <location>
        <position position="113"/>
    </location>
</feature>
<keyword evidence="5 7" id="KW-0046">Antibiotic resistance</keyword>
<evidence type="ECO:0000256" key="2">
    <source>
        <dbReference type="ARBA" id="ARBA00012865"/>
    </source>
</evidence>
<dbReference type="Gene3D" id="3.40.710.10">
    <property type="entry name" value="DD-peptidase/beta-lactamase superfamily"/>
    <property type="match status" value="1"/>
</dbReference>
<dbReference type="SUPFAM" id="SSF56601">
    <property type="entry name" value="beta-lactamase/transpeptidase-like"/>
    <property type="match status" value="1"/>
</dbReference>
<accession>A0A3R9MN89</accession>
<dbReference type="Pfam" id="PF00905">
    <property type="entry name" value="Transpeptidase"/>
    <property type="match status" value="1"/>
</dbReference>
<dbReference type="AlphaFoldDB" id="A0A3R9MN89"/>
<gene>
    <name evidence="10" type="primary">blaOXA</name>
    <name evidence="10" type="ORF">EI290_04820</name>
</gene>
<evidence type="ECO:0000259" key="9">
    <source>
        <dbReference type="Pfam" id="PF00905"/>
    </source>
</evidence>
<protein>
    <recommendedName>
        <fullName evidence="2 7">Beta-lactamase</fullName>
        <ecNumber evidence="2 7">3.5.2.6</ecNumber>
    </recommendedName>
</protein>
<dbReference type="InterPro" id="IPR002137">
    <property type="entry name" value="Beta-lactam_class-D_AS"/>
</dbReference>
<dbReference type="InterPro" id="IPR001460">
    <property type="entry name" value="PCN-bd_Tpept"/>
</dbReference>
<evidence type="ECO:0000256" key="1">
    <source>
        <dbReference type="ARBA" id="ARBA00007898"/>
    </source>
</evidence>
<dbReference type="GO" id="GO:0008658">
    <property type="term" value="F:penicillin binding"/>
    <property type="evidence" value="ECO:0007669"/>
    <property type="project" value="InterPro"/>
</dbReference>
<proteinExistence type="inferred from homology"/>
<reference evidence="10 11" key="1">
    <citation type="submission" date="2018-12" db="EMBL/GenBank/DDBJ databases">
        <authorList>
            <person name="Feng G."/>
            <person name="Zhu H."/>
        </authorList>
    </citation>
    <scope>NUCLEOTIDE SEQUENCE [LARGE SCALE GENOMIC DNA]</scope>
    <source>
        <strain evidence="10 11">9PBR-2</strain>
    </source>
</reference>
<evidence type="ECO:0000256" key="4">
    <source>
        <dbReference type="ARBA" id="ARBA00022801"/>
    </source>
</evidence>
<evidence type="ECO:0000256" key="8">
    <source>
        <dbReference type="SAM" id="MobiDB-lite"/>
    </source>
</evidence>
<evidence type="ECO:0000313" key="10">
    <source>
        <dbReference type="EMBL" id="RSK36210.1"/>
    </source>
</evidence>
<feature type="modified residue" description="N6-carboxylysine" evidence="6">
    <location>
        <position position="116"/>
    </location>
</feature>
<keyword evidence="11" id="KW-1185">Reference proteome</keyword>